<evidence type="ECO:0000313" key="7">
    <source>
        <dbReference type="Proteomes" id="UP001152876"/>
    </source>
</evidence>
<dbReference type="Proteomes" id="UP001152876">
    <property type="component" value="Unassembled WGS sequence"/>
</dbReference>
<protein>
    <submittedName>
        <fullName evidence="6">Colicin V production protein</fullName>
    </submittedName>
</protein>
<evidence type="ECO:0000256" key="5">
    <source>
        <dbReference type="SAM" id="Phobius"/>
    </source>
</evidence>
<evidence type="ECO:0000256" key="1">
    <source>
        <dbReference type="ARBA" id="ARBA00004141"/>
    </source>
</evidence>
<proteinExistence type="predicted"/>
<dbReference type="RefSeq" id="WP_068173413.1">
    <property type="nucleotide sequence ID" value="NZ_AOGK01000003.1"/>
</dbReference>
<keyword evidence="7" id="KW-1185">Reference proteome</keyword>
<dbReference type="InterPro" id="IPR052719">
    <property type="entry name" value="CvpA-like"/>
</dbReference>
<evidence type="ECO:0000313" key="6">
    <source>
        <dbReference type="EMBL" id="MDG5974560.1"/>
    </source>
</evidence>
<keyword evidence="2 5" id="KW-0812">Transmembrane</keyword>
<keyword evidence="3 5" id="KW-1133">Transmembrane helix</keyword>
<name>A0A9X4NNH0_9BURK</name>
<comment type="caution">
    <text evidence="6">The sequence shown here is derived from an EMBL/GenBank/DDBJ whole genome shotgun (WGS) entry which is preliminary data.</text>
</comment>
<evidence type="ECO:0000256" key="2">
    <source>
        <dbReference type="ARBA" id="ARBA00022692"/>
    </source>
</evidence>
<dbReference type="PANTHER" id="PTHR36926">
    <property type="entry name" value="COLICIN V PRODUCTION PROTEIN"/>
    <property type="match status" value="1"/>
</dbReference>
<accession>A0A9X4NNH0</accession>
<comment type="subcellular location">
    <subcellularLocation>
        <location evidence="1">Membrane</location>
        <topology evidence="1">Multi-pass membrane protein</topology>
    </subcellularLocation>
</comment>
<feature type="transmembrane region" description="Helical" evidence="5">
    <location>
        <begin position="64"/>
        <end position="85"/>
    </location>
</feature>
<feature type="transmembrane region" description="Helical" evidence="5">
    <location>
        <begin position="32"/>
        <end position="52"/>
    </location>
</feature>
<reference evidence="6" key="1">
    <citation type="submission" date="2013-01" db="EMBL/GenBank/DDBJ databases">
        <title>Genome draft of Hydrogenophaga taeniospiralis 2K1.</title>
        <authorList>
            <person name="Gomila M."/>
            <person name="Lalucat J."/>
        </authorList>
    </citation>
    <scope>NUCLEOTIDE SEQUENCE</scope>
    <source>
        <strain evidence="6">CCUG 15921</strain>
    </source>
</reference>
<organism evidence="6 7">
    <name type="scientific">Hydrogenophaga taeniospiralis CCUG 15921</name>
    <dbReference type="NCBI Taxonomy" id="1281780"/>
    <lineage>
        <taxon>Bacteria</taxon>
        <taxon>Pseudomonadati</taxon>
        <taxon>Pseudomonadota</taxon>
        <taxon>Betaproteobacteria</taxon>
        <taxon>Burkholderiales</taxon>
        <taxon>Comamonadaceae</taxon>
        <taxon>Hydrogenophaga</taxon>
    </lineage>
</organism>
<evidence type="ECO:0000256" key="4">
    <source>
        <dbReference type="ARBA" id="ARBA00023136"/>
    </source>
</evidence>
<dbReference type="GO" id="GO:0016020">
    <property type="term" value="C:membrane"/>
    <property type="evidence" value="ECO:0007669"/>
    <property type="project" value="UniProtKB-SubCell"/>
</dbReference>
<dbReference type="OrthoDB" id="9810601at2"/>
<dbReference type="GO" id="GO:0009403">
    <property type="term" value="P:toxin biosynthetic process"/>
    <property type="evidence" value="ECO:0007669"/>
    <property type="project" value="InterPro"/>
</dbReference>
<dbReference type="InterPro" id="IPR003825">
    <property type="entry name" value="Colicin-V_CvpA"/>
</dbReference>
<dbReference type="PANTHER" id="PTHR36926:SF1">
    <property type="entry name" value="COLICIN V PRODUCTION PROTEIN"/>
    <property type="match status" value="1"/>
</dbReference>
<gene>
    <name evidence="6" type="ORF">H010_04807</name>
</gene>
<dbReference type="AlphaFoldDB" id="A0A9X4NNH0"/>
<dbReference type="Pfam" id="PF02674">
    <property type="entry name" value="Colicin_V"/>
    <property type="match status" value="1"/>
</dbReference>
<keyword evidence="4 5" id="KW-0472">Membrane</keyword>
<sequence length="161" mass="17241">MSWLDWALLAVLLLSALLGLWRGLVYEVLSVAGWVVAFVLAQAYAAEVGAWLPMEGTSPPVRLAAGFVVVFLAAAFAGGLVAWLVKKLVESVGLRPVDRILGGAFGLARGLVILLGVTVVVSMTSLQTQDWWRESVVADTLTDTLHALKPLLPEALSRYLT</sequence>
<feature type="transmembrane region" description="Helical" evidence="5">
    <location>
        <begin position="105"/>
        <end position="126"/>
    </location>
</feature>
<evidence type="ECO:0000256" key="3">
    <source>
        <dbReference type="ARBA" id="ARBA00022989"/>
    </source>
</evidence>
<dbReference type="EMBL" id="AOGK01000003">
    <property type="protein sequence ID" value="MDG5974560.1"/>
    <property type="molecule type" value="Genomic_DNA"/>
</dbReference>